<dbReference type="STRING" id="1214101.BN159_3117"/>
<proteinExistence type="predicted"/>
<organism evidence="3 4">
    <name type="scientific">Streptomyces davaonensis (strain DSM 101723 / JCM 4913 / KCC S-0913 / 768)</name>
    <dbReference type="NCBI Taxonomy" id="1214101"/>
    <lineage>
        <taxon>Bacteria</taxon>
        <taxon>Bacillati</taxon>
        <taxon>Actinomycetota</taxon>
        <taxon>Actinomycetes</taxon>
        <taxon>Kitasatosporales</taxon>
        <taxon>Streptomycetaceae</taxon>
        <taxon>Streptomyces</taxon>
    </lineage>
</organism>
<keyword evidence="2" id="KW-0472">Membrane</keyword>
<dbReference type="PATRIC" id="fig|1214101.3.peg.3161"/>
<feature type="compositionally biased region" description="Low complexity" evidence="1">
    <location>
        <begin position="37"/>
        <end position="48"/>
    </location>
</feature>
<keyword evidence="4" id="KW-1185">Reference proteome</keyword>
<protein>
    <submittedName>
        <fullName evidence="3">Putative secreted protein</fullName>
    </submittedName>
</protein>
<evidence type="ECO:0000313" key="4">
    <source>
        <dbReference type="Proteomes" id="UP000008043"/>
    </source>
</evidence>
<dbReference type="EMBL" id="HE971709">
    <property type="protein sequence ID" value="CCK27496.1"/>
    <property type="molecule type" value="Genomic_DNA"/>
</dbReference>
<dbReference type="AlphaFoldDB" id="K4QU71"/>
<keyword evidence="2" id="KW-0812">Transmembrane</keyword>
<dbReference type="eggNOG" id="ENOG5031XEK">
    <property type="taxonomic scope" value="Bacteria"/>
</dbReference>
<dbReference type="OrthoDB" id="4326308at2"/>
<evidence type="ECO:0000313" key="3">
    <source>
        <dbReference type="EMBL" id="CCK27496.1"/>
    </source>
</evidence>
<feature type="region of interest" description="Disordered" evidence="1">
    <location>
        <begin position="30"/>
        <end position="70"/>
    </location>
</feature>
<name>K4QU71_STRDJ</name>
<evidence type="ECO:0000256" key="2">
    <source>
        <dbReference type="SAM" id="Phobius"/>
    </source>
</evidence>
<gene>
    <name evidence="3" type="ORF">BN159_3117</name>
</gene>
<dbReference type="KEGG" id="sdv:BN159_3117"/>
<feature type="transmembrane region" description="Helical" evidence="2">
    <location>
        <begin position="7"/>
        <end position="28"/>
    </location>
</feature>
<keyword evidence="2" id="KW-1133">Transmembrane helix</keyword>
<reference evidence="3 4" key="1">
    <citation type="journal article" date="2012" name="J. Bacteriol.">
        <title>Genome sequence of the bacterium Streptomyces davawensis JCM 4913 and heterologous production of the unique antibiotic roseoflavin.</title>
        <authorList>
            <person name="Jankowitsch F."/>
            <person name="Schwarz J."/>
            <person name="Ruckert C."/>
            <person name="Gust B."/>
            <person name="Szczepanowski R."/>
            <person name="Blom J."/>
            <person name="Pelzer S."/>
            <person name="Kalinowski J."/>
            <person name="Mack M."/>
        </authorList>
    </citation>
    <scope>NUCLEOTIDE SEQUENCE [LARGE SCALE GENOMIC DNA]</scope>
    <source>
        <strain evidence="4">DSM 101723 / JCM 4913 / KCC S-0913 / 768</strain>
    </source>
</reference>
<dbReference type="HOGENOM" id="CLU_2604430_0_0_11"/>
<dbReference type="Proteomes" id="UP000008043">
    <property type="component" value="Chromosome"/>
</dbReference>
<sequence>MQRRRLWRGIVVAWAVMVTVAGGLTLWLQDAGEPERPQQQQRSEPQSEPYDDSDCPGLGETPTPRDDNTVVLCAYATGP</sequence>
<evidence type="ECO:0000256" key="1">
    <source>
        <dbReference type="SAM" id="MobiDB-lite"/>
    </source>
</evidence>
<accession>K4QU71</accession>